<dbReference type="SUPFAM" id="SSF48264">
    <property type="entry name" value="Cytochrome P450"/>
    <property type="match status" value="1"/>
</dbReference>
<name>A0AAN9GGR1_9CAEN</name>
<dbReference type="GO" id="GO:0008395">
    <property type="term" value="F:steroid hydroxylase activity"/>
    <property type="evidence" value="ECO:0007669"/>
    <property type="project" value="TreeGrafter"/>
</dbReference>
<dbReference type="InterPro" id="IPR001128">
    <property type="entry name" value="Cyt_P450"/>
</dbReference>
<accession>A0AAN9GGR1</accession>
<dbReference type="PANTHER" id="PTHR24304">
    <property type="entry name" value="CYTOCHROME P450 FAMILY 7"/>
    <property type="match status" value="1"/>
</dbReference>
<keyword evidence="7" id="KW-1133">Transmembrane helix</keyword>
<dbReference type="GO" id="GO:0006699">
    <property type="term" value="P:bile acid biosynthetic process"/>
    <property type="evidence" value="ECO:0007669"/>
    <property type="project" value="TreeGrafter"/>
</dbReference>
<keyword evidence="7" id="KW-0472">Membrane</keyword>
<evidence type="ECO:0000256" key="5">
    <source>
        <dbReference type="ARBA" id="ARBA00023221"/>
    </source>
</evidence>
<evidence type="ECO:0008006" key="10">
    <source>
        <dbReference type="Google" id="ProtNLM"/>
    </source>
</evidence>
<evidence type="ECO:0000256" key="3">
    <source>
        <dbReference type="ARBA" id="ARBA00022723"/>
    </source>
</evidence>
<evidence type="ECO:0000256" key="6">
    <source>
        <dbReference type="PIRSR" id="PIRSR602403-1"/>
    </source>
</evidence>
<dbReference type="AlphaFoldDB" id="A0AAN9GGR1"/>
<evidence type="ECO:0000256" key="4">
    <source>
        <dbReference type="ARBA" id="ARBA00023004"/>
    </source>
</evidence>
<evidence type="ECO:0000313" key="8">
    <source>
        <dbReference type="EMBL" id="KAK7107491.1"/>
    </source>
</evidence>
<comment type="caution">
    <text evidence="8">The sequence shown here is derived from an EMBL/GenBank/DDBJ whole genome shotgun (WGS) entry which is preliminary data.</text>
</comment>
<dbReference type="InterPro" id="IPR036396">
    <property type="entry name" value="Cyt_P450_sf"/>
</dbReference>
<gene>
    <name evidence="8" type="ORF">V1264_015405</name>
</gene>
<dbReference type="GO" id="GO:0016705">
    <property type="term" value="F:oxidoreductase activity, acting on paired donors, with incorporation or reduction of molecular oxygen"/>
    <property type="evidence" value="ECO:0007669"/>
    <property type="project" value="InterPro"/>
</dbReference>
<dbReference type="GO" id="GO:0042632">
    <property type="term" value="P:cholesterol homeostasis"/>
    <property type="evidence" value="ECO:0007669"/>
    <property type="project" value="TreeGrafter"/>
</dbReference>
<keyword evidence="4 6" id="KW-0408">Iron</keyword>
<keyword evidence="3 6" id="KW-0479">Metal-binding</keyword>
<protein>
    <recommendedName>
        <fullName evidence="10">24-hydroxycholesterol 7-alpha-hydroxylase</fullName>
    </recommendedName>
</protein>
<evidence type="ECO:0000256" key="2">
    <source>
        <dbReference type="ARBA" id="ARBA00022617"/>
    </source>
</evidence>
<keyword evidence="5" id="KW-0443">Lipid metabolism</keyword>
<keyword evidence="5" id="KW-0753">Steroid metabolism</keyword>
<keyword evidence="9" id="KW-1185">Reference proteome</keyword>
<keyword evidence="2 6" id="KW-0349">Heme</keyword>
<comment type="cofactor">
    <cofactor evidence="6">
        <name>heme</name>
        <dbReference type="ChEBI" id="CHEBI:30413"/>
    </cofactor>
</comment>
<evidence type="ECO:0000313" key="9">
    <source>
        <dbReference type="Proteomes" id="UP001374579"/>
    </source>
</evidence>
<proteinExistence type="inferred from homology"/>
<dbReference type="EMBL" id="JBAMIC010000004">
    <property type="protein sequence ID" value="KAK7107491.1"/>
    <property type="molecule type" value="Genomic_DNA"/>
</dbReference>
<comment type="similarity">
    <text evidence="1">Belongs to the cytochrome P450 family.</text>
</comment>
<dbReference type="GO" id="GO:0005506">
    <property type="term" value="F:iron ion binding"/>
    <property type="evidence" value="ECO:0007669"/>
    <property type="project" value="InterPro"/>
</dbReference>
<dbReference type="Pfam" id="PF00067">
    <property type="entry name" value="p450"/>
    <property type="match status" value="1"/>
</dbReference>
<dbReference type="GO" id="GO:0020037">
    <property type="term" value="F:heme binding"/>
    <property type="evidence" value="ECO:0007669"/>
    <property type="project" value="InterPro"/>
</dbReference>
<dbReference type="PRINTS" id="PR00465">
    <property type="entry name" value="EP450IV"/>
</dbReference>
<sequence>MATESAERGNVHVLLTAVVLGLVSLLLQIFWRRIIAKNGRGDSPPMHTGWFPWIGCAVEFGKAPVHFIEAKRKEMGPVYTLLVAGEHMTFLLDPEDFHLFFQSPNVDFQKAVQLPVQRVASVTEESFFTYHTKIHDTVKGKLAAGQLTSLYPKLRQGFAEGLDHIKKGDYELHDVVRGVMYRTVLDNLFGKGVLPTLDQDKYKELERHFVMFDDLFEYGAKLPPFFLREWSTSKGWLLKMFGQVVQRVDTGGEEEKKTVLQSLLSVVDAQHAPNYSLLLMWASLANAIPIMFWTLAFVLDDKRVVEKARQEVMSTVGTSSEVREESLASMPYLKCCILEAIRLRSPGIITRRVVKPFKVKNMTVPAGDMVMVSPFWAHRNPTFFPDPHKFLPERWLSADLEKNVFLEGFIAFGGGRYQCPGRWFALLELHLFLALFIQRFDCKLQGAVPDFSPLHLVGTQQPVGPCPVHIENL</sequence>
<feature type="binding site" description="axial binding residue" evidence="6">
    <location>
        <position position="419"/>
    </location>
    <ligand>
        <name>heme</name>
        <dbReference type="ChEBI" id="CHEBI:30413"/>
    </ligand>
    <ligandPart>
        <name>Fe</name>
        <dbReference type="ChEBI" id="CHEBI:18248"/>
    </ligandPart>
</feature>
<dbReference type="InterPro" id="IPR002403">
    <property type="entry name" value="Cyt_P450_E_grp-IV"/>
</dbReference>
<evidence type="ECO:0000256" key="1">
    <source>
        <dbReference type="ARBA" id="ARBA00010617"/>
    </source>
</evidence>
<dbReference type="InterPro" id="IPR050529">
    <property type="entry name" value="CYP450_sterol_14alpha_dmase"/>
</dbReference>
<organism evidence="8 9">
    <name type="scientific">Littorina saxatilis</name>
    <dbReference type="NCBI Taxonomy" id="31220"/>
    <lineage>
        <taxon>Eukaryota</taxon>
        <taxon>Metazoa</taxon>
        <taxon>Spiralia</taxon>
        <taxon>Lophotrochozoa</taxon>
        <taxon>Mollusca</taxon>
        <taxon>Gastropoda</taxon>
        <taxon>Caenogastropoda</taxon>
        <taxon>Littorinimorpha</taxon>
        <taxon>Littorinoidea</taxon>
        <taxon>Littorinidae</taxon>
        <taxon>Littorina</taxon>
    </lineage>
</organism>
<dbReference type="Proteomes" id="UP001374579">
    <property type="component" value="Unassembled WGS sequence"/>
</dbReference>
<keyword evidence="7" id="KW-0812">Transmembrane</keyword>
<dbReference type="PANTHER" id="PTHR24304:SF2">
    <property type="entry name" value="24-HYDROXYCHOLESTEROL 7-ALPHA-HYDROXYLASE"/>
    <property type="match status" value="1"/>
</dbReference>
<reference evidence="8 9" key="1">
    <citation type="submission" date="2024-02" db="EMBL/GenBank/DDBJ databases">
        <title>Chromosome-scale genome assembly of the rough periwinkle Littorina saxatilis.</title>
        <authorList>
            <person name="De Jode A."/>
            <person name="Faria R."/>
            <person name="Formenti G."/>
            <person name="Sims Y."/>
            <person name="Smith T.P."/>
            <person name="Tracey A."/>
            <person name="Wood J.M.D."/>
            <person name="Zagrodzka Z.B."/>
            <person name="Johannesson K."/>
            <person name="Butlin R.K."/>
            <person name="Leder E.H."/>
        </authorList>
    </citation>
    <scope>NUCLEOTIDE SEQUENCE [LARGE SCALE GENOMIC DNA]</scope>
    <source>
        <strain evidence="8">Snail1</strain>
        <tissue evidence="8">Muscle</tissue>
    </source>
</reference>
<feature type="transmembrane region" description="Helical" evidence="7">
    <location>
        <begin position="278"/>
        <end position="299"/>
    </location>
</feature>
<dbReference type="Gene3D" id="1.10.630.10">
    <property type="entry name" value="Cytochrome P450"/>
    <property type="match status" value="1"/>
</dbReference>
<feature type="transmembrane region" description="Helical" evidence="7">
    <location>
        <begin position="12"/>
        <end position="31"/>
    </location>
</feature>
<evidence type="ECO:0000256" key="7">
    <source>
        <dbReference type="SAM" id="Phobius"/>
    </source>
</evidence>